<dbReference type="InParanoid" id="G3X1N5"/>
<dbReference type="GO" id="GO:0004888">
    <property type="term" value="F:transmembrane signaling receptor activity"/>
    <property type="evidence" value="ECO:0007669"/>
    <property type="project" value="TreeGrafter"/>
</dbReference>
<evidence type="ECO:0000256" key="2">
    <source>
        <dbReference type="ARBA" id="ARBA00022692"/>
    </source>
</evidence>
<dbReference type="OrthoDB" id="9805957at2759"/>
<feature type="region of interest" description="Disordered" evidence="4">
    <location>
        <begin position="287"/>
        <end position="310"/>
    </location>
</feature>
<dbReference type="KEGG" id="shr:100918996"/>
<reference evidence="8 9" key="1">
    <citation type="journal article" date="2011" name="Proc. Natl. Acad. Sci. U.S.A.">
        <title>Genetic diversity and population structure of the endangered marsupial Sarcophilus harrisii (Tasmanian devil).</title>
        <authorList>
            <person name="Miller W."/>
            <person name="Hayes V.M."/>
            <person name="Ratan A."/>
            <person name="Petersen D.C."/>
            <person name="Wittekindt N.E."/>
            <person name="Miller J."/>
            <person name="Walenz B."/>
            <person name="Knight J."/>
            <person name="Qi J."/>
            <person name="Zhao F."/>
            <person name="Wang Q."/>
            <person name="Bedoya-Reina O.C."/>
            <person name="Katiyar N."/>
            <person name="Tomsho L.P."/>
            <person name="Kasson L.M."/>
            <person name="Hardie R.A."/>
            <person name="Woodbridge P."/>
            <person name="Tindall E.A."/>
            <person name="Bertelsen M.F."/>
            <person name="Dixon D."/>
            <person name="Pyecroft S."/>
            <person name="Helgen K.M."/>
            <person name="Lesk A.M."/>
            <person name="Pringle T.H."/>
            <person name="Patterson N."/>
            <person name="Zhang Y."/>
            <person name="Kreiss A."/>
            <person name="Woods G.M."/>
            <person name="Jones M.E."/>
            <person name="Schuster S.C."/>
        </authorList>
    </citation>
    <scope>NUCLEOTIDE SEQUENCE [LARGE SCALE GENOMIC DNA]</scope>
</reference>
<dbReference type="InterPro" id="IPR013783">
    <property type="entry name" value="Ig-like_fold"/>
</dbReference>
<dbReference type="Gene3D" id="2.60.40.10">
    <property type="entry name" value="Immunoglobulins"/>
    <property type="match status" value="1"/>
</dbReference>
<dbReference type="CDD" id="cd05716">
    <property type="entry name" value="IgV_pIgR_like"/>
    <property type="match status" value="1"/>
</dbReference>
<dbReference type="InterPro" id="IPR013106">
    <property type="entry name" value="Ig_V-set"/>
</dbReference>
<accession>G3X1N5</accession>
<dbReference type="FunCoup" id="G3X1N5">
    <property type="interactions" value="494"/>
</dbReference>
<dbReference type="STRING" id="9305.ENSSHAP00000021590"/>
<dbReference type="Ensembl" id="ENSSHAT00000021764.2">
    <property type="protein sequence ID" value="ENSSHAP00000021590.2"/>
    <property type="gene ID" value="ENSSHAG00000018287.2"/>
</dbReference>
<feature type="compositionally biased region" description="Basic residues" evidence="4">
    <location>
        <begin position="294"/>
        <end position="305"/>
    </location>
</feature>
<evidence type="ECO:0000256" key="4">
    <source>
        <dbReference type="SAM" id="MobiDB-lite"/>
    </source>
</evidence>
<dbReference type="GeneTree" id="ENSGT00940000162282"/>
<dbReference type="Pfam" id="PF07686">
    <property type="entry name" value="V-set"/>
    <property type="match status" value="1"/>
</dbReference>
<dbReference type="RefSeq" id="XP_012403275.2">
    <property type="nucleotide sequence ID" value="XM_012547821.2"/>
</dbReference>
<evidence type="ECO:0000256" key="3">
    <source>
        <dbReference type="ARBA" id="ARBA00023136"/>
    </source>
</evidence>
<evidence type="ECO:0000256" key="1">
    <source>
        <dbReference type="ARBA" id="ARBA00004370"/>
    </source>
</evidence>
<feature type="domain" description="Immunoglobulin V-set" evidence="7">
    <location>
        <begin position="25"/>
        <end position="120"/>
    </location>
</feature>
<dbReference type="CTD" id="9214"/>
<organism evidence="8 9">
    <name type="scientific">Sarcophilus harrisii</name>
    <name type="common">Tasmanian devil</name>
    <name type="synonym">Sarcophilus laniarius</name>
    <dbReference type="NCBI Taxonomy" id="9305"/>
    <lineage>
        <taxon>Eukaryota</taxon>
        <taxon>Metazoa</taxon>
        <taxon>Chordata</taxon>
        <taxon>Craniata</taxon>
        <taxon>Vertebrata</taxon>
        <taxon>Euteleostomi</taxon>
        <taxon>Mammalia</taxon>
        <taxon>Metatheria</taxon>
        <taxon>Dasyuromorphia</taxon>
        <taxon>Dasyuridae</taxon>
        <taxon>Sarcophilus</taxon>
    </lineage>
</organism>
<evidence type="ECO:0000313" key="8">
    <source>
        <dbReference type="Ensembl" id="ENSSHAP00000021590.2"/>
    </source>
</evidence>
<protein>
    <submittedName>
        <fullName evidence="8">Fc mu receptor</fullName>
    </submittedName>
</protein>
<dbReference type="GeneID" id="100918996"/>
<feature type="chain" id="PRO_5029802776" evidence="6">
    <location>
        <begin position="17"/>
        <end position="412"/>
    </location>
</feature>
<reference evidence="8" key="3">
    <citation type="submission" date="2025-09" db="UniProtKB">
        <authorList>
            <consortium name="Ensembl"/>
        </authorList>
    </citation>
    <scope>IDENTIFICATION</scope>
</reference>
<sequence>MDIFLWILFFLPISKAWKPLKEIKLFGELGGSINIKCPLEIPQQRYYLCREKGKWCSTVVSSSPFVAKDYKDRVSLTPFPEDKVFMVELRNLKEEDNGNYACGTGYRTDRGKTQRVILTVNTEYYPFWDPDYFEALPPPWLWTPIEASSLSTTQATSTSAPRTQPKQTQPPLGPSPTSSVLTHRTTLAATTPSPTSSSSVTTKTLHLDRLPRLFTVSNSHHIRLQGESASYFGSSVKKDGGFHNLILVTLGIFLMMFLGMVLGRLLQKKRALSKRINRLAMRMSALEASQRTHSQLHHSRQRRLPRPVSNRLRSQHNIYSACPRQVQRPTQNGEQTSASSPSITEPSAPPQVSKMVQLQAPVPVMNEYMSTYQLCLAEAEESDSHDYINVSCLTQLPNCSPDLGFCANQACR</sequence>
<evidence type="ECO:0000313" key="9">
    <source>
        <dbReference type="Proteomes" id="UP000007648"/>
    </source>
</evidence>
<dbReference type="AlphaFoldDB" id="G3X1N5"/>
<dbReference type="PANTHER" id="PTHR11860">
    <property type="entry name" value="POLYMERIC-IMMUNOGLOBULIN RECEPTOR"/>
    <property type="match status" value="1"/>
</dbReference>
<dbReference type="eggNOG" id="ENOG502S6XH">
    <property type="taxonomic scope" value="Eukaryota"/>
</dbReference>
<keyword evidence="5" id="KW-1133">Transmembrane helix</keyword>
<dbReference type="Proteomes" id="UP000007648">
    <property type="component" value="Unassembled WGS sequence"/>
</dbReference>
<evidence type="ECO:0000259" key="7">
    <source>
        <dbReference type="Pfam" id="PF07686"/>
    </source>
</evidence>
<dbReference type="GO" id="GO:0005886">
    <property type="term" value="C:plasma membrane"/>
    <property type="evidence" value="ECO:0007669"/>
    <property type="project" value="TreeGrafter"/>
</dbReference>
<name>G3X1N5_SARHA</name>
<gene>
    <name evidence="8" type="primary">FCMR</name>
</gene>
<keyword evidence="2 5" id="KW-0812">Transmembrane</keyword>
<dbReference type="InterPro" id="IPR050671">
    <property type="entry name" value="CD300_family_receptors"/>
</dbReference>
<keyword evidence="6" id="KW-0732">Signal</keyword>
<dbReference type="InterPro" id="IPR036179">
    <property type="entry name" value="Ig-like_dom_sf"/>
</dbReference>
<reference evidence="8" key="2">
    <citation type="submission" date="2025-08" db="UniProtKB">
        <authorList>
            <consortium name="Ensembl"/>
        </authorList>
    </citation>
    <scope>IDENTIFICATION</scope>
</reference>
<keyword evidence="3 5" id="KW-0472">Membrane</keyword>
<keyword evidence="9" id="KW-1185">Reference proteome</keyword>
<proteinExistence type="predicted"/>
<feature type="compositionally biased region" description="Polar residues" evidence="4">
    <location>
        <begin position="164"/>
        <end position="180"/>
    </location>
</feature>
<feature type="transmembrane region" description="Helical" evidence="5">
    <location>
        <begin position="245"/>
        <end position="266"/>
    </location>
</feature>
<feature type="region of interest" description="Disordered" evidence="4">
    <location>
        <begin position="324"/>
        <end position="352"/>
    </location>
</feature>
<dbReference type="SUPFAM" id="SSF48726">
    <property type="entry name" value="Immunoglobulin"/>
    <property type="match status" value="1"/>
</dbReference>
<comment type="subcellular location">
    <subcellularLocation>
        <location evidence="1">Membrane</location>
    </subcellularLocation>
</comment>
<evidence type="ECO:0000256" key="5">
    <source>
        <dbReference type="SAM" id="Phobius"/>
    </source>
</evidence>
<feature type="region of interest" description="Disordered" evidence="4">
    <location>
        <begin position="152"/>
        <end position="180"/>
    </location>
</feature>
<feature type="compositionally biased region" description="Polar residues" evidence="4">
    <location>
        <begin position="327"/>
        <end position="345"/>
    </location>
</feature>
<dbReference type="HOGENOM" id="CLU_059565_0_0_1"/>
<feature type="signal peptide" evidence="6">
    <location>
        <begin position="1"/>
        <end position="16"/>
    </location>
</feature>
<evidence type="ECO:0000256" key="6">
    <source>
        <dbReference type="SAM" id="SignalP"/>
    </source>
</evidence>
<feature type="compositionally biased region" description="Low complexity" evidence="4">
    <location>
        <begin position="152"/>
        <end position="163"/>
    </location>
</feature>
<dbReference type="PANTHER" id="PTHR11860:SF59">
    <property type="entry name" value="FAS APOPTOTIC INHIBITORY MOLECULE 3"/>
    <property type="match status" value="1"/>
</dbReference>